<dbReference type="Gene3D" id="3.30.300.130">
    <property type="entry name" value="Fe-S cluster assembly (FSCA)"/>
    <property type="match status" value="1"/>
</dbReference>
<dbReference type="RefSeq" id="WP_345096037.1">
    <property type="nucleotide sequence ID" value="NZ_BAABIY010000002.1"/>
</dbReference>
<keyword evidence="3" id="KW-1185">Reference proteome</keyword>
<dbReference type="InterPro" id="IPR002744">
    <property type="entry name" value="MIP18-like"/>
</dbReference>
<gene>
    <name evidence="2" type="ORF">GCM10023260_01460</name>
</gene>
<dbReference type="EMBL" id="BAABIY010000002">
    <property type="protein sequence ID" value="GAA5094345.1"/>
    <property type="molecule type" value="Genomic_DNA"/>
</dbReference>
<feature type="domain" description="MIP18 family-like" evidence="1">
    <location>
        <begin position="38"/>
        <end position="109"/>
    </location>
</feature>
<organism evidence="2 3">
    <name type="scientific">Bartonella acomydis</name>
    <dbReference type="NCBI Taxonomy" id="686234"/>
    <lineage>
        <taxon>Bacteria</taxon>
        <taxon>Pseudomonadati</taxon>
        <taxon>Pseudomonadota</taxon>
        <taxon>Alphaproteobacteria</taxon>
        <taxon>Hyphomicrobiales</taxon>
        <taxon>Bartonellaceae</taxon>
        <taxon>Bartonella</taxon>
    </lineage>
</organism>
<proteinExistence type="predicted"/>
<dbReference type="SUPFAM" id="SSF117916">
    <property type="entry name" value="Fe-S cluster assembly (FSCA) domain-like"/>
    <property type="match status" value="1"/>
</dbReference>
<protein>
    <submittedName>
        <fullName evidence="2">SUF system Fe-S cluster assembly protein</fullName>
    </submittedName>
</protein>
<name>A0ABP9MGX8_9HYPH</name>
<evidence type="ECO:0000313" key="2">
    <source>
        <dbReference type="EMBL" id="GAA5094345.1"/>
    </source>
</evidence>
<accession>A0ABP9MGX8</accession>
<dbReference type="PANTHER" id="PTHR42831:SF1">
    <property type="entry name" value="FE-S PROTEIN MATURATION AUXILIARY FACTOR YITW"/>
    <property type="match status" value="1"/>
</dbReference>
<dbReference type="Pfam" id="PF01883">
    <property type="entry name" value="FeS_assembly_P"/>
    <property type="match status" value="1"/>
</dbReference>
<evidence type="ECO:0000313" key="3">
    <source>
        <dbReference type="Proteomes" id="UP001501525"/>
    </source>
</evidence>
<comment type="caution">
    <text evidence="2">The sequence shown here is derived from an EMBL/GenBank/DDBJ whole genome shotgun (WGS) entry which is preliminary data.</text>
</comment>
<dbReference type="NCBIfam" id="TIGR02945">
    <property type="entry name" value="SUF_assoc"/>
    <property type="match status" value="1"/>
</dbReference>
<evidence type="ECO:0000259" key="1">
    <source>
        <dbReference type="Pfam" id="PF01883"/>
    </source>
</evidence>
<dbReference type="InterPro" id="IPR052339">
    <property type="entry name" value="Fe-S_Maturation_MIP18"/>
</dbReference>
<dbReference type="Proteomes" id="UP001501525">
    <property type="component" value="Unassembled WGS sequence"/>
</dbReference>
<dbReference type="PANTHER" id="PTHR42831">
    <property type="entry name" value="FE-S PROTEIN MATURATION AUXILIARY FACTOR YITW"/>
    <property type="match status" value="1"/>
</dbReference>
<reference evidence="3" key="1">
    <citation type="journal article" date="2019" name="Int. J. Syst. Evol. Microbiol.">
        <title>The Global Catalogue of Microorganisms (GCM) 10K type strain sequencing project: providing services to taxonomists for standard genome sequencing and annotation.</title>
        <authorList>
            <consortium name="The Broad Institute Genomics Platform"/>
            <consortium name="The Broad Institute Genome Sequencing Center for Infectious Disease"/>
            <person name="Wu L."/>
            <person name="Ma J."/>
        </authorList>
    </citation>
    <scope>NUCLEOTIDE SEQUENCE [LARGE SCALE GENOMIC DNA]</scope>
    <source>
        <strain evidence="3">JCM 17706</strain>
    </source>
</reference>
<sequence>MAKSIEEPHSTKAVETVKKNEKSNISAIPADEIDRMTDDIIAALKTVYDPEIPADIYELGLIYRIDIEDDRSVKIEMTLTAPGCPVAGEMPSWVENAVSAVEGVSHVEVVMTFDPPWTPECMSEEAQIAVGWY</sequence>
<dbReference type="InterPro" id="IPR014291">
    <property type="entry name" value="SUF_FeS_clus_asmbl-assoc"/>
</dbReference>
<dbReference type="InterPro" id="IPR034904">
    <property type="entry name" value="FSCA_dom_sf"/>
</dbReference>